<feature type="domain" description="Ubiquitin-like" evidence="1">
    <location>
        <begin position="1"/>
        <end position="80"/>
    </location>
</feature>
<proteinExistence type="predicted"/>
<organism evidence="2">
    <name type="scientific">Fonticula alba</name>
    <name type="common">Slime mold</name>
    <dbReference type="NCBI Taxonomy" id="691883"/>
    <lineage>
        <taxon>Eukaryota</taxon>
        <taxon>Rotosphaerida</taxon>
        <taxon>Fonticulaceae</taxon>
        <taxon>Fonticula</taxon>
    </lineage>
</organism>
<dbReference type="OrthoDB" id="428577at2759"/>
<dbReference type="InterPro" id="IPR000626">
    <property type="entry name" value="Ubiquitin-like_dom"/>
</dbReference>
<name>A0A058Z2S5_FONAL</name>
<dbReference type="InterPro" id="IPR029071">
    <property type="entry name" value="Ubiquitin-like_domsf"/>
</dbReference>
<evidence type="ECO:0000259" key="1">
    <source>
        <dbReference type="PROSITE" id="PS50053"/>
    </source>
</evidence>
<dbReference type="Proteomes" id="UP000030693">
    <property type="component" value="Unassembled WGS sequence"/>
</dbReference>
<reference evidence="2" key="1">
    <citation type="submission" date="2013-04" db="EMBL/GenBank/DDBJ databases">
        <title>The Genome Sequence of Fonticula alba ATCC 38817.</title>
        <authorList>
            <consortium name="The Broad Institute Genomics Platform"/>
            <person name="Russ C."/>
            <person name="Cuomo C."/>
            <person name="Burger G."/>
            <person name="Gray M.W."/>
            <person name="Holland P.W.H."/>
            <person name="King N."/>
            <person name="Lang F.B.F."/>
            <person name="Roger A.J."/>
            <person name="Ruiz-Trillo I."/>
            <person name="Brown M."/>
            <person name="Walker B."/>
            <person name="Young S."/>
            <person name="Zeng Q."/>
            <person name="Gargeya S."/>
            <person name="Fitzgerald M."/>
            <person name="Haas B."/>
            <person name="Abouelleil A."/>
            <person name="Allen A.W."/>
            <person name="Alvarado L."/>
            <person name="Arachchi H.M."/>
            <person name="Berlin A.M."/>
            <person name="Chapman S.B."/>
            <person name="Gainer-Dewar J."/>
            <person name="Goldberg J."/>
            <person name="Griggs A."/>
            <person name="Gujja S."/>
            <person name="Hansen M."/>
            <person name="Howarth C."/>
            <person name="Imamovic A."/>
            <person name="Ireland A."/>
            <person name="Larimer J."/>
            <person name="McCowan C."/>
            <person name="Murphy C."/>
            <person name="Pearson M."/>
            <person name="Poon T.W."/>
            <person name="Priest M."/>
            <person name="Roberts A."/>
            <person name="Saif S."/>
            <person name="Shea T."/>
            <person name="Sisk P."/>
            <person name="Sykes S."/>
            <person name="Wortman J."/>
            <person name="Nusbaum C."/>
            <person name="Birren B."/>
        </authorList>
    </citation>
    <scope>NUCLEOTIDE SEQUENCE [LARGE SCALE GENOMIC DNA]</scope>
    <source>
        <strain evidence="2">ATCC 38817</strain>
    </source>
</reference>
<dbReference type="AlphaFoldDB" id="A0A058Z2S5"/>
<dbReference type="RefSeq" id="XP_009496977.1">
    <property type="nucleotide sequence ID" value="XM_009498702.1"/>
</dbReference>
<sequence>MLVKVKLLTGRELEIDIEPYETLTSSHNGPHQGQILSIKERIEEREGVPPSQQREESLTASSCKIEGGTVLHLVLTLRGGL</sequence>
<dbReference type="GeneID" id="20529562"/>
<dbReference type="OMA" id="YAGKQMA"/>
<accession>A0A058Z2S5</accession>
<dbReference type="eggNOG" id="KOG0005">
    <property type="taxonomic scope" value="Eukaryota"/>
</dbReference>
<dbReference type="EMBL" id="KB932208">
    <property type="protein sequence ID" value="KCV68545.1"/>
    <property type="molecule type" value="Genomic_DNA"/>
</dbReference>
<dbReference type="SUPFAM" id="SSF54236">
    <property type="entry name" value="Ubiquitin-like"/>
    <property type="match status" value="1"/>
</dbReference>
<dbReference type="STRING" id="691883.A0A058Z2S5"/>
<protein>
    <recommendedName>
        <fullName evidence="1">Ubiquitin-like domain-containing protein</fullName>
    </recommendedName>
</protein>
<dbReference type="Gene3D" id="3.10.20.90">
    <property type="entry name" value="Phosphatidylinositol 3-kinase Catalytic Subunit, Chain A, domain 1"/>
    <property type="match status" value="1"/>
</dbReference>
<dbReference type="SMART" id="SM00213">
    <property type="entry name" value="UBQ"/>
    <property type="match status" value="1"/>
</dbReference>
<gene>
    <name evidence="2" type="ORF">H696_04837</name>
</gene>
<dbReference type="PROSITE" id="PS50053">
    <property type="entry name" value="UBIQUITIN_2"/>
    <property type="match status" value="1"/>
</dbReference>
<evidence type="ECO:0000313" key="2">
    <source>
        <dbReference type="EMBL" id="KCV68545.1"/>
    </source>
</evidence>
<evidence type="ECO:0000313" key="3">
    <source>
        <dbReference type="Proteomes" id="UP000030693"/>
    </source>
</evidence>
<keyword evidence="3" id="KW-1185">Reference proteome</keyword>